<evidence type="ECO:0000313" key="1">
    <source>
        <dbReference type="EMBL" id="CAB4563881.1"/>
    </source>
</evidence>
<protein>
    <submittedName>
        <fullName evidence="1">Unannotated protein</fullName>
    </submittedName>
</protein>
<gene>
    <name evidence="1" type="ORF">UFOPK1684_00295</name>
</gene>
<accession>A0A6J6DIE7</accession>
<sequence>MAKTTCSLLTLPRRPRPAASTLATSLVTPTWICRPVTSACAAKRFSIRWDGTTTAFRQNAGFRTITACGVTPLSPMTTPSFRLSTPAKLQMAQSLATRCQSAGVTSLNCAKSSRWRTNNSLRISGEHWASAWTGVSPTARLMITHNVLPSVPSWAIWSGAKPTEPTRQHCGTSPLEPRWLRRSSRIENSPRPTTRCDSMARPNLMWSLSRPDQSSFPPVWLWLRTPMMSATNPSSDPLFAPPCSMWRSRFLLTTWPSKTREPGLPWSAPLAM</sequence>
<reference evidence="1" key="1">
    <citation type="submission" date="2020-05" db="EMBL/GenBank/DDBJ databases">
        <authorList>
            <person name="Chiriac C."/>
            <person name="Salcher M."/>
            <person name="Ghai R."/>
            <person name="Kavagutti S V."/>
        </authorList>
    </citation>
    <scope>NUCLEOTIDE SEQUENCE</scope>
</reference>
<proteinExistence type="predicted"/>
<dbReference type="EMBL" id="CAEZTM010000007">
    <property type="protein sequence ID" value="CAB4563881.1"/>
    <property type="molecule type" value="Genomic_DNA"/>
</dbReference>
<name>A0A6J6DIE7_9ZZZZ</name>
<organism evidence="1">
    <name type="scientific">freshwater metagenome</name>
    <dbReference type="NCBI Taxonomy" id="449393"/>
    <lineage>
        <taxon>unclassified sequences</taxon>
        <taxon>metagenomes</taxon>
        <taxon>ecological metagenomes</taxon>
    </lineage>
</organism>
<dbReference type="AlphaFoldDB" id="A0A6J6DIE7"/>